<proteinExistence type="predicted"/>
<organism evidence="5 6">
    <name type="scientific">Paramuricea clavata</name>
    <name type="common">Red gorgonian</name>
    <name type="synonym">Violescent sea-whip</name>
    <dbReference type="NCBI Taxonomy" id="317549"/>
    <lineage>
        <taxon>Eukaryota</taxon>
        <taxon>Metazoa</taxon>
        <taxon>Cnidaria</taxon>
        <taxon>Anthozoa</taxon>
        <taxon>Octocorallia</taxon>
        <taxon>Malacalcyonacea</taxon>
        <taxon>Plexauridae</taxon>
        <taxon>Paramuricea</taxon>
    </lineage>
</organism>
<dbReference type="PANTHER" id="PTHR46670:SF3">
    <property type="entry name" value="ENDONUCLEASE_EXONUCLEASE_PHOSPHATASE DOMAIN-CONTAINING PROTEIN"/>
    <property type="match status" value="1"/>
</dbReference>
<keyword evidence="5" id="KW-0808">Transferase</keyword>
<dbReference type="EMBL" id="CACRXK020005032">
    <property type="protein sequence ID" value="CAB4004877.1"/>
    <property type="molecule type" value="Genomic_DNA"/>
</dbReference>
<keyword evidence="1" id="KW-0732">Signal</keyword>
<dbReference type="Proteomes" id="UP001152795">
    <property type="component" value="Unassembled WGS sequence"/>
</dbReference>
<keyword evidence="4" id="KW-0325">Glycoprotein</keyword>
<dbReference type="InterPro" id="IPR036772">
    <property type="entry name" value="SRCR-like_dom_sf"/>
</dbReference>
<dbReference type="InterPro" id="IPR043502">
    <property type="entry name" value="DNA/RNA_pol_sf"/>
</dbReference>
<evidence type="ECO:0000256" key="2">
    <source>
        <dbReference type="ARBA" id="ARBA00022737"/>
    </source>
</evidence>
<keyword evidence="5" id="KW-0695">RNA-directed DNA polymerase</keyword>
<evidence type="ECO:0000256" key="1">
    <source>
        <dbReference type="ARBA" id="ARBA00022729"/>
    </source>
</evidence>
<dbReference type="InterPro" id="IPR001190">
    <property type="entry name" value="SRCR"/>
</dbReference>
<dbReference type="InterPro" id="IPR000477">
    <property type="entry name" value="RT_dom"/>
</dbReference>
<dbReference type="Gene3D" id="3.10.250.10">
    <property type="entry name" value="SRCR-like domain"/>
    <property type="match status" value="1"/>
</dbReference>
<dbReference type="SMART" id="SM00202">
    <property type="entry name" value="SR"/>
    <property type="match status" value="1"/>
</dbReference>
<dbReference type="SUPFAM" id="SSF56487">
    <property type="entry name" value="SRCR-like"/>
    <property type="match status" value="1"/>
</dbReference>
<evidence type="ECO:0000313" key="6">
    <source>
        <dbReference type="Proteomes" id="UP001152795"/>
    </source>
</evidence>
<accession>A0A7D9IAG8</accession>
<evidence type="ECO:0000313" key="5">
    <source>
        <dbReference type="EMBL" id="CAB4004877.1"/>
    </source>
</evidence>
<dbReference type="GO" id="GO:0016020">
    <property type="term" value="C:membrane"/>
    <property type="evidence" value="ECO:0007669"/>
    <property type="project" value="InterPro"/>
</dbReference>
<sequence length="768" mass="86297">MVQTIWENKISPSLLSDVCGQTVIIGLGRLGKVSLLKHGFRKTRMSLSRWSKHGQTTLLVAGHDPPIDITMYLDISINPGPQLSNTIETIITNRTESTPRNRFRHYSNLVQILAAPAIVYNNTAQLIKCCEIQPDIYFSDHCSILFSINISKPRLSRKKVTFRKTKAINTTTFVADLSATKLCQHPPSELDKLVDCYNTTLTDLLDHHAPLKTKTVTVRPQVPWYSEEVCVAKRERRRAERKWRSSGTAADFESFKRKKNRVTHLLRVAKSEFLTDFIDQNADNQGKLFRAVKDLLVEKNTLCFSDYTDTTALVNELGMYFVQKVIRIRDELDLGIATMNDVPDYSGTIPDPPAPSVFESFALLTEDNVRMLIANSKSTSCCLDPVPTPLLKSCIESLIPVITKIINTSLESGVFPEDWKVAVVKPLLKKLGLDPLFMNLRPVSNLAYISKLIERAVFNQIYDHLVQSGLYPLLQSAYRQYHSTETALLKVANDILMNMNSQRVTLLVLLDLSAAFDTVDHEILLSRLSSSFGIRGKALEWFSSYLSGRSQRIVFDGVTSDSCDVRFGVPQGSCLGPLLFVMYASKLFEIVQAHLPDAHEIADLQIRLNGSGNNISGRVEIFNPNFGWGTVCDDSWDITDSDVVCRQLGFTGANAKRNRAYYGEGSGPILLDDIGCNGKESYIWDCSHGGWNKTNCRHSRDAGVECLCKKGCTFDGAKCVGMYLLMYLAFKKYLYVNHCTNVIIIVSVFHHDFFPVNQTFPFHKIFTS</sequence>
<evidence type="ECO:0000256" key="4">
    <source>
        <dbReference type="ARBA" id="ARBA00023180"/>
    </source>
</evidence>
<dbReference type="GO" id="GO:0003964">
    <property type="term" value="F:RNA-directed DNA polymerase activity"/>
    <property type="evidence" value="ECO:0007669"/>
    <property type="project" value="UniProtKB-KW"/>
</dbReference>
<keyword evidence="3" id="KW-1015">Disulfide bond</keyword>
<evidence type="ECO:0000256" key="3">
    <source>
        <dbReference type="ARBA" id="ARBA00023157"/>
    </source>
</evidence>
<dbReference type="PROSITE" id="PS50878">
    <property type="entry name" value="RT_POL"/>
    <property type="match status" value="1"/>
</dbReference>
<dbReference type="AlphaFoldDB" id="A0A7D9IAG8"/>
<name>A0A7D9IAG8_PARCT</name>
<dbReference type="FunFam" id="3.10.250.10:FF:000006">
    <property type="entry name" value="neurotrypsin isoform X2"/>
    <property type="match status" value="1"/>
</dbReference>
<gene>
    <name evidence="5" type="ORF">PACLA_8A016856</name>
</gene>
<dbReference type="PROSITE" id="PS50287">
    <property type="entry name" value="SRCR_2"/>
    <property type="match status" value="1"/>
</dbReference>
<dbReference type="SUPFAM" id="SSF56672">
    <property type="entry name" value="DNA/RNA polymerases"/>
    <property type="match status" value="1"/>
</dbReference>
<comment type="caution">
    <text evidence="5">The sequence shown here is derived from an EMBL/GenBank/DDBJ whole genome shotgun (WGS) entry which is preliminary data.</text>
</comment>
<dbReference type="PRINTS" id="PR00258">
    <property type="entry name" value="SPERACTRCPTR"/>
</dbReference>
<keyword evidence="2" id="KW-0677">Repeat</keyword>
<dbReference type="PANTHER" id="PTHR46670">
    <property type="entry name" value="ENDO/EXONUCLEASE/PHOSPHATASE DOMAIN-CONTAINING PROTEIN"/>
    <property type="match status" value="1"/>
</dbReference>
<keyword evidence="5" id="KW-0548">Nucleotidyltransferase</keyword>
<keyword evidence="6" id="KW-1185">Reference proteome</keyword>
<dbReference type="Pfam" id="PF00078">
    <property type="entry name" value="RVT_1"/>
    <property type="match status" value="1"/>
</dbReference>
<protein>
    <submittedName>
        <fullName evidence="5">RNA-directed DNA polymerase from transposon X-element</fullName>
    </submittedName>
</protein>
<dbReference type="Pfam" id="PF00530">
    <property type="entry name" value="SRCR"/>
    <property type="match status" value="1"/>
</dbReference>
<reference evidence="5" key="1">
    <citation type="submission" date="2020-04" db="EMBL/GenBank/DDBJ databases">
        <authorList>
            <person name="Alioto T."/>
            <person name="Alioto T."/>
            <person name="Gomez Garrido J."/>
        </authorList>
    </citation>
    <scope>NUCLEOTIDE SEQUENCE</scope>
    <source>
        <strain evidence="5">A484AB</strain>
    </source>
</reference>